<name>A0ABT2Y9P0_9PSED</name>
<proteinExistence type="predicted"/>
<feature type="transmembrane region" description="Helical" evidence="2">
    <location>
        <begin position="87"/>
        <end position="105"/>
    </location>
</feature>
<protein>
    <submittedName>
        <fullName evidence="4">OmpA family protein</fullName>
    </submittedName>
</protein>
<dbReference type="PANTHER" id="PTHR30329:SF21">
    <property type="entry name" value="LIPOPROTEIN YIAD-RELATED"/>
    <property type="match status" value="1"/>
</dbReference>
<dbReference type="InterPro" id="IPR006665">
    <property type="entry name" value="OmpA-like"/>
</dbReference>
<comment type="caution">
    <text evidence="4">The sequence shown here is derived from an EMBL/GenBank/DDBJ whole genome shotgun (WGS) entry which is preliminary data.</text>
</comment>
<evidence type="ECO:0000313" key="4">
    <source>
        <dbReference type="EMBL" id="MCV2224954.1"/>
    </source>
</evidence>
<dbReference type="RefSeq" id="WP_263471502.1">
    <property type="nucleotide sequence ID" value="NZ_JAMSHA010000011.1"/>
</dbReference>
<dbReference type="CDD" id="cd07185">
    <property type="entry name" value="OmpA_C-like"/>
    <property type="match status" value="1"/>
</dbReference>
<dbReference type="InterPro" id="IPR036737">
    <property type="entry name" value="OmpA-like_sf"/>
</dbReference>
<dbReference type="PROSITE" id="PS51123">
    <property type="entry name" value="OMPA_2"/>
    <property type="match status" value="1"/>
</dbReference>
<evidence type="ECO:0000256" key="1">
    <source>
        <dbReference type="PROSITE-ProRule" id="PRU00473"/>
    </source>
</evidence>
<sequence>MKYLFDLFKSYAATLLQVTITLGVIVVFAYWAFIINFYPTGITISESLLFVFAAMMFGIFYTLWYSLALGAVHGLFHWRSGKIKFDGGLFLLGVASALVLGIAALASHNVKVLAPLLGAMILLIIPWYWNPLPLYTPVARVQEHLRLKILIVTTAIILPMIFVPDLTANIISNSMQRLGFRQMDVSVSLDLTNQNIVKSVVDELDLTLHTCGNNGHPEQVVHHVNVLWHGMGERTLIEMPFLTNSNGSPYQFELNRSGVNVVRRPGDKAGIPLCFTLGNDLLFESLASTLTPEGTSALTAFSAKVKSYLEESKRQVVAITVTGHTDRNPVLASNDSNQQLSRRRAESVVEQLKTLGAAFPIDIKAAGSQKPISSCARDLPKSELRECLAMDRRVQIVIQTKTLL</sequence>
<dbReference type="EMBL" id="JAMSHA010000011">
    <property type="protein sequence ID" value="MCV2224954.1"/>
    <property type="molecule type" value="Genomic_DNA"/>
</dbReference>
<dbReference type="Pfam" id="PF00691">
    <property type="entry name" value="OmpA"/>
    <property type="match status" value="1"/>
</dbReference>
<dbReference type="Proteomes" id="UP001063475">
    <property type="component" value="Unassembled WGS sequence"/>
</dbReference>
<dbReference type="PANTHER" id="PTHR30329">
    <property type="entry name" value="STATOR ELEMENT OF FLAGELLAR MOTOR COMPLEX"/>
    <property type="match status" value="1"/>
</dbReference>
<dbReference type="InterPro" id="IPR050330">
    <property type="entry name" value="Bact_OuterMem_StrucFunc"/>
</dbReference>
<evidence type="ECO:0000259" key="3">
    <source>
        <dbReference type="PROSITE" id="PS51123"/>
    </source>
</evidence>
<keyword evidence="5" id="KW-1185">Reference proteome</keyword>
<evidence type="ECO:0000256" key="2">
    <source>
        <dbReference type="SAM" id="Phobius"/>
    </source>
</evidence>
<feature type="transmembrane region" description="Helical" evidence="2">
    <location>
        <begin position="47"/>
        <end position="67"/>
    </location>
</feature>
<keyword evidence="1 2" id="KW-0472">Membrane</keyword>
<dbReference type="Gene3D" id="3.30.1330.60">
    <property type="entry name" value="OmpA-like domain"/>
    <property type="match status" value="1"/>
</dbReference>
<feature type="domain" description="OmpA-like" evidence="3">
    <location>
        <begin position="270"/>
        <end position="402"/>
    </location>
</feature>
<feature type="transmembrane region" description="Helical" evidence="2">
    <location>
        <begin position="149"/>
        <end position="171"/>
    </location>
</feature>
<dbReference type="SUPFAM" id="SSF103088">
    <property type="entry name" value="OmpA-like"/>
    <property type="match status" value="1"/>
</dbReference>
<organism evidence="4 5">
    <name type="scientific">Pseudomonas mercuritolerans</name>
    <dbReference type="NCBI Taxonomy" id="2951809"/>
    <lineage>
        <taxon>Bacteria</taxon>
        <taxon>Pseudomonadati</taxon>
        <taxon>Pseudomonadota</taxon>
        <taxon>Gammaproteobacteria</taxon>
        <taxon>Pseudomonadales</taxon>
        <taxon>Pseudomonadaceae</taxon>
        <taxon>Pseudomonas</taxon>
    </lineage>
</organism>
<accession>A0ABT2Y9P0</accession>
<reference evidence="4" key="1">
    <citation type="submission" date="2022-06" db="EMBL/GenBank/DDBJ databases">
        <title>De novo draft assembly of the Pseudomonas mercurotoleraris sp. nov., isolated from the plants rhizosphere.</title>
        <authorList>
            <person name="Robas M."/>
            <person name="Gonzalez D."/>
            <person name="Fernandez V.M."/>
            <person name="Luna L."/>
            <person name="Provanza A."/>
            <person name="Jimenez P.A."/>
        </authorList>
    </citation>
    <scope>NUCLEOTIDE SEQUENCE</scope>
    <source>
        <strain evidence="4">SAICEUPSM</strain>
    </source>
</reference>
<feature type="transmembrane region" description="Helical" evidence="2">
    <location>
        <begin position="112"/>
        <end position="129"/>
    </location>
</feature>
<keyword evidence="2" id="KW-0812">Transmembrane</keyword>
<gene>
    <name evidence="4" type="ORF">ND528_25720</name>
</gene>
<feature type="transmembrane region" description="Helical" evidence="2">
    <location>
        <begin position="12"/>
        <end position="35"/>
    </location>
</feature>
<keyword evidence="2" id="KW-1133">Transmembrane helix</keyword>
<evidence type="ECO:0000313" key="5">
    <source>
        <dbReference type="Proteomes" id="UP001063475"/>
    </source>
</evidence>